<evidence type="ECO:0000313" key="5">
    <source>
        <dbReference type="Proteomes" id="UP000295443"/>
    </source>
</evidence>
<dbReference type="Gene3D" id="1.10.287.470">
    <property type="entry name" value="Helix hairpin bin"/>
    <property type="match status" value="1"/>
</dbReference>
<feature type="signal peptide" evidence="3">
    <location>
        <begin position="1"/>
        <end position="37"/>
    </location>
</feature>
<comment type="caution">
    <text evidence="4">The sequence shown here is derived from an EMBL/GenBank/DDBJ whole genome shotgun (WGS) entry which is preliminary data.</text>
</comment>
<keyword evidence="2" id="KW-0175">Coiled coil</keyword>
<name>A0A4V2NVY4_9PROT</name>
<dbReference type="NCBIfam" id="TIGR01730">
    <property type="entry name" value="RND_mfp"/>
    <property type="match status" value="1"/>
</dbReference>
<dbReference type="AlphaFoldDB" id="A0A4V2NVY4"/>
<dbReference type="GO" id="GO:0015562">
    <property type="term" value="F:efflux transmembrane transporter activity"/>
    <property type="evidence" value="ECO:0007669"/>
    <property type="project" value="TreeGrafter"/>
</dbReference>
<dbReference type="EMBL" id="SJZB01000027">
    <property type="protein sequence ID" value="TCJ15332.1"/>
    <property type="molecule type" value="Genomic_DNA"/>
</dbReference>
<proteinExistence type="inferred from homology"/>
<dbReference type="Gene3D" id="2.40.50.100">
    <property type="match status" value="1"/>
</dbReference>
<dbReference type="Gene3D" id="2.40.30.170">
    <property type="match status" value="1"/>
</dbReference>
<evidence type="ECO:0000256" key="1">
    <source>
        <dbReference type="ARBA" id="ARBA00009477"/>
    </source>
</evidence>
<dbReference type="PANTHER" id="PTHR30469">
    <property type="entry name" value="MULTIDRUG RESISTANCE PROTEIN MDTA"/>
    <property type="match status" value="1"/>
</dbReference>
<accession>A0A4V2NVY4</accession>
<organism evidence="4 5">
    <name type="scientific">Parasulfuritortus cantonensis</name>
    <dbReference type="NCBI Taxonomy" id="2528202"/>
    <lineage>
        <taxon>Bacteria</taxon>
        <taxon>Pseudomonadati</taxon>
        <taxon>Pseudomonadota</taxon>
        <taxon>Betaproteobacteria</taxon>
        <taxon>Nitrosomonadales</taxon>
        <taxon>Thiobacillaceae</taxon>
        <taxon>Parasulfuritortus</taxon>
    </lineage>
</organism>
<dbReference type="OrthoDB" id="8559642at2"/>
<dbReference type="InterPro" id="IPR006143">
    <property type="entry name" value="RND_pump_MFP"/>
</dbReference>
<evidence type="ECO:0000256" key="2">
    <source>
        <dbReference type="SAM" id="Coils"/>
    </source>
</evidence>
<keyword evidence="3" id="KW-0732">Signal</keyword>
<reference evidence="4 5" key="1">
    <citation type="submission" date="2019-03" db="EMBL/GenBank/DDBJ databases">
        <title>Genome sequence of Thiobacillaceae bacterium LSR1, a sulfur-oxidizing bacterium isolated from freshwater sediment.</title>
        <authorList>
            <person name="Li S."/>
        </authorList>
    </citation>
    <scope>NUCLEOTIDE SEQUENCE [LARGE SCALE GENOMIC DNA]</scope>
    <source>
        <strain evidence="4 5">LSR1</strain>
    </source>
</reference>
<keyword evidence="5" id="KW-1185">Reference proteome</keyword>
<sequence length="263" mass="27669">MSVRPPLPARRAGRPPRRTTMMTRTLILALFAAPAWAADLSGQLDWSQRVVIATPLAGVVETVEVLPGQRIAKDGVLLSLNQTVYKAGLMEANADISRLTEELADARRELDRANELYSRTVSSTTELDAAKLRHARAAALLAAAEARVEKARRLLDESAPRAPFDALVLDRLAEPGMAVAGQCQPTPLLVLARADEIVARAGLPAGQATGLKPGAKATVAVAGKSVAGRIAAVRAKADGRYEVDVAIPRGGLVAGMAASIRLP</sequence>
<evidence type="ECO:0000256" key="3">
    <source>
        <dbReference type="SAM" id="SignalP"/>
    </source>
</evidence>
<gene>
    <name evidence="4" type="ORF">EZJ19_06860</name>
</gene>
<evidence type="ECO:0000313" key="4">
    <source>
        <dbReference type="EMBL" id="TCJ15332.1"/>
    </source>
</evidence>
<feature type="coiled-coil region" evidence="2">
    <location>
        <begin position="89"/>
        <end position="154"/>
    </location>
</feature>
<dbReference type="PANTHER" id="PTHR30469:SF15">
    <property type="entry name" value="HLYD FAMILY OF SECRETION PROTEINS"/>
    <property type="match status" value="1"/>
</dbReference>
<dbReference type="Proteomes" id="UP000295443">
    <property type="component" value="Unassembled WGS sequence"/>
</dbReference>
<dbReference type="SUPFAM" id="SSF111369">
    <property type="entry name" value="HlyD-like secretion proteins"/>
    <property type="match status" value="1"/>
</dbReference>
<dbReference type="GO" id="GO:1990281">
    <property type="term" value="C:efflux pump complex"/>
    <property type="evidence" value="ECO:0007669"/>
    <property type="project" value="TreeGrafter"/>
</dbReference>
<feature type="chain" id="PRO_5020278129" evidence="3">
    <location>
        <begin position="38"/>
        <end position="263"/>
    </location>
</feature>
<comment type="similarity">
    <text evidence="1">Belongs to the membrane fusion protein (MFP) (TC 8.A.1) family.</text>
</comment>
<protein>
    <submittedName>
        <fullName evidence="4">Efflux RND transporter periplasmic adaptor subunit</fullName>
    </submittedName>
</protein>